<gene>
    <name evidence="9" type="ORF">SAMN06295879_3656</name>
</gene>
<feature type="transmembrane region" description="Helical" evidence="7">
    <location>
        <begin position="153"/>
        <end position="170"/>
    </location>
</feature>
<keyword evidence="9" id="KW-0012">Acyltransferase</keyword>
<feature type="transmembrane region" description="Helical" evidence="7">
    <location>
        <begin position="49"/>
        <end position="66"/>
    </location>
</feature>
<evidence type="ECO:0000256" key="4">
    <source>
        <dbReference type="ARBA" id="ARBA00022692"/>
    </source>
</evidence>
<dbReference type="AlphaFoldDB" id="A0A1T4YNG7"/>
<dbReference type="GO" id="GO:0005886">
    <property type="term" value="C:plasma membrane"/>
    <property type="evidence" value="ECO:0007669"/>
    <property type="project" value="UniProtKB-SubCell"/>
</dbReference>
<evidence type="ECO:0000259" key="8">
    <source>
        <dbReference type="Pfam" id="PF01757"/>
    </source>
</evidence>
<dbReference type="EMBL" id="FUYG01000014">
    <property type="protein sequence ID" value="SKB03108.1"/>
    <property type="molecule type" value="Genomic_DNA"/>
</dbReference>
<feature type="domain" description="Acyltransferase 3" evidence="8">
    <location>
        <begin position="7"/>
        <end position="318"/>
    </location>
</feature>
<keyword evidence="4 7" id="KW-0812">Transmembrane</keyword>
<feature type="transmembrane region" description="Helical" evidence="7">
    <location>
        <begin position="176"/>
        <end position="200"/>
    </location>
</feature>
<evidence type="ECO:0000256" key="5">
    <source>
        <dbReference type="ARBA" id="ARBA00022989"/>
    </source>
</evidence>
<dbReference type="InterPro" id="IPR002656">
    <property type="entry name" value="Acyl_transf_3_dom"/>
</dbReference>
<dbReference type="GO" id="GO:0016413">
    <property type="term" value="F:O-acetyltransferase activity"/>
    <property type="evidence" value="ECO:0007669"/>
    <property type="project" value="TreeGrafter"/>
</dbReference>
<feature type="transmembrane region" description="Helical" evidence="7">
    <location>
        <begin position="207"/>
        <end position="223"/>
    </location>
</feature>
<evidence type="ECO:0000256" key="2">
    <source>
        <dbReference type="ARBA" id="ARBA00007400"/>
    </source>
</evidence>
<evidence type="ECO:0000256" key="3">
    <source>
        <dbReference type="ARBA" id="ARBA00022475"/>
    </source>
</evidence>
<feature type="transmembrane region" description="Helical" evidence="7">
    <location>
        <begin position="272"/>
        <end position="289"/>
    </location>
</feature>
<evidence type="ECO:0000256" key="7">
    <source>
        <dbReference type="SAM" id="Phobius"/>
    </source>
</evidence>
<dbReference type="GO" id="GO:0009246">
    <property type="term" value="P:enterobacterial common antigen biosynthetic process"/>
    <property type="evidence" value="ECO:0007669"/>
    <property type="project" value="TreeGrafter"/>
</dbReference>
<evidence type="ECO:0000313" key="10">
    <source>
        <dbReference type="Proteomes" id="UP000189735"/>
    </source>
</evidence>
<protein>
    <submittedName>
        <fullName evidence="9">Acyltransferase family protein</fullName>
    </submittedName>
</protein>
<evidence type="ECO:0000313" key="9">
    <source>
        <dbReference type="EMBL" id="SKB03108.1"/>
    </source>
</evidence>
<dbReference type="Pfam" id="PF01757">
    <property type="entry name" value="Acyl_transf_3"/>
    <property type="match status" value="1"/>
</dbReference>
<dbReference type="PANTHER" id="PTHR40074">
    <property type="entry name" value="O-ACETYLTRANSFERASE WECH"/>
    <property type="match status" value="1"/>
</dbReference>
<evidence type="ECO:0000256" key="6">
    <source>
        <dbReference type="ARBA" id="ARBA00023136"/>
    </source>
</evidence>
<dbReference type="PANTHER" id="PTHR40074:SF2">
    <property type="entry name" value="O-ACETYLTRANSFERASE WECH"/>
    <property type="match status" value="1"/>
</dbReference>
<feature type="transmembrane region" description="Helical" evidence="7">
    <location>
        <begin position="129"/>
        <end position="146"/>
    </location>
</feature>
<organism evidence="9 10">
    <name type="scientific">Agreia bicolorata</name>
    <dbReference type="NCBI Taxonomy" id="110935"/>
    <lineage>
        <taxon>Bacteria</taxon>
        <taxon>Bacillati</taxon>
        <taxon>Actinomycetota</taxon>
        <taxon>Actinomycetes</taxon>
        <taxon>Micrococcales</taxon>
        <taxon>Microbacteriaceae</taxon>
        <taxon>Agreia</taxon>
    </lineage>
</organism>
<keyword evidence="3" id="KW-1003">Cell membrane</keyword>
<name>A0A1T4YNG7_9MICO</name>
<comment type="similarity">
    <text evidence="2">Belongs to the acyltransferase 3 family.</text>
</comment>
<feature type="transmembrane region" description="Helical" evidence="7">
    <location>
        <begin position="301"/>
        <end position="320"/>
    </location>
</feature>
<keyword evidence="9" id="KW-0808">Transferase</keyword>
<sequence>MTATRLAWVDSARGICVLLVVLLHVRIFVYAPLAPPSNGVELWTQLTEFFGAFRLPLLFVVSGFVASRRVRAGWSDRRTVLRAVSLYWIYLVWLTVYAVLSIVVIDPGVPFRVMTPLHYLGQLFVPDSMLWFIFALAAYVIVLSSVNRVPRGAVLGVLAALSIASGAVPVTRDEALWLHVVYYAVFFAVGVHAAPALQLLARSRRPFVLPLSAGTFIVCELAWQRSTEGTILETALRLLRDGAAVAVSIVVIALLVRWRPFERVASAIGQRTLPIFVLQLPLIWLLFLLPPVGWSLEFAPVRYLAPVLGTALIVVAALGIHRLLMRGRARVLFELPERWEKAVLGVRAGSIRL</sequence>
<proteinExistence type="inferred from homology"/>
<dbReference type="Proteomes" id="UP000189735">
    <property type="component" value="Unassembled WGS sequence"/>
</dbReference>
<accession>A0A1T4YNG7</accession>
<feature type="transmembrane region" description="Helical" evidence="7">
    <location>
        <begin position="87"/>
        <end position="109"/>
    </location>
</feature>
<comment type="subcellular location">
    <subcellularLocation>
        <location evidence="1">Cell membrane</location>
        <topology evidence="1">Multi-pass membrane protein</topology>
    </subcellularLocation>
</comment>
<keyword evidence="5 7" id="KW-1133">Transmembrane helix</keyword>
<dbReference type="RefSeq" id="WP_078715541.1">
    <property type="nucleotide sequence ID" value="NZ_FUYG01000014.1"/>
</dbReference>
<keyword evidence="6 7" id="KW-0472">Membrane</keyword>
<feature type="transmembrane region" description="Helical" evidence="7">
    <location>
        <begin position="243"/>
        <end position="260"/>
    </location>
</feature>
<reference evidence="10" key="1">
    <citation type="submission" date="2017-02" db="EMBL/GenBank/DDBJ databases">
        <authorList>
            <person name="Varghese N."/>
            <person name="Submissions S."/>
        </authorList>
    </citation>
    <scope>NUCLEOTIDE SEQUENCE [LARGE SCALE GENOMIC DNA]</scope>
    <source>
        <strain evidence="10">VKM Ac-2052</strain>
    </source>
</reference>
<evidence type="ECO:0000256" key="1">
    <source>
        <dbReference type="ARBA" id="ARBA00004651"/>
    </source>
</evidence>
<feature type="transmembrane region" description="Helical" evidence="7">
    <location>
        <begin position="12"/>
        <end position="29"/>
    </location>
</feature>